<keyword evidence="10" id="KW-0460">Magnesium</keyword>
<dbReference type="PRINTS" id="PR00989">
    <property type="entry name" value="ADENOKINASE"/>
</dbReference>
<evidence type="ECO:0000256" key="1">
    <source>
        <dbReference type="ARBA" id="ARBA00004801"/>
    </source>
</evidence>
<keyword evidence="5 10" id="KW-0660">Purine salvage</keyword>
<dbReference type="GO" id="GO:0005829">
    <property type="term" value="C:cytosol"/>
    <property type="evidence" value="ECO:0007669"/>
    <property type="project" value="TreeGrafter"/>
</dbReference>
<dbReference type="Pfam" id="PF00294">
    <property type="entry name" value="PfkB"/>
    <property type="match status" value="1"/>
</dbReference>
<evidence type="ECO:0000256" key="6">
    <source>
        <dbReference type="ARBA" id="ARBA00022741"/>
    </source>
</evidence>
<dbReference type="Proteomes" id="UP000230750">
    <property type="component" value="Unassembled WGS sequence"/>
</dbReference>
<feature type="domain" description="Carbohydrate kinase PfkB" evidence="11">
    <location>
        <begin position="39"/>
        <end position="331"/>
    </location>
</feature>
<sequence>MSESAIVAIGNPLLDISATATLDFLKKYDLEDNISILAEEKHVPMFKDMVDNLKVDYIPGGATQNTIRMAQWILGEPKRCAFFGSIGNDKYGTILKNKMLEFGAHVNYLVNEDIPTGTCACVLTGNNRSLVANLAAANHYKKDHLLQPENWAHVELAKLIYVAGFHLTVATDAMLALGKHAAEKNKIFSINLSAPFLCQFFKEQQMSVMPYVDFLFGNETEFACYAKEQNMGTEDLKEIALKAAAFPKENSKRERVVVITQGDLPTIVAKGGKVTEYPIRAVKKEDIVDTNGAGDCYVGGFISTLIQDKSIEECIKVANYCASYIIQTSGITMEGKPNFE</sequence>
<dbReference type="InterPro" id="IPR001805">
    <property type="entry name" value="Adenokinase"/>
</dbReference>
<dbReference type="FunFam" id="3.40.1190.20:FF:000006">
    <property type="entry name" value="Adenosine kinase 2"/>
    <property type="match status" value="1"/>
</dbReference>
<dbReference type="InterPro" id="IPR029056">
    <property type="entry name" value="Ribokinase-like"/>
</dbReference>
<dbReference type="AlphaFoldDB" id="A0A2G8JP92"/>
<organism evidence="12 13">
    <name type="scientific">Stichopus japonicus</name>
    <name type="common">Sea cucumber</name>
    <dbReference type="NCBI Taxonomy" id="307972"/>
    <lineage>
        <taxon>Eukaryota</taxon>
        <taxon>Metazoa</taxon>
        <taxon>Echinodermata</taxon>
        <taxon>Eleutherozoa</taxon>
        <taxon>Echinozoa</taxon>
        <taxon>Holothuroidea</taxon>
        <taxon>Aspidochirotacea</taxon>
        <taxon>Aspidochirotida</taxon>
        <taxon>Stichopodidae</taxon>
        <taxon>Apostichopus</taxon>
    </lineage>
</organism>
<evidence type="ECO:0000313" key="13">
    <source>
        <dbReference type="Proteomes" id="UP000230750"/>
    </source>
</evidence>
<dbReference type="GO" id="GO:0005524">
    <property type="term" value="F:ATP binding"/>
    <property type="evidence" value="ECO:0007669"/>
    <property type="project" value="UniProtKB-UniRule"/>
</dbReference>
<dbReference type="GO" id="GO:0006166">
    <property type="term" value="P:purine ribonucleoside salvage"/>
    <property type="evidence" value="ECO:0007669"/>
    <property type="project" value="UniProtKB-KW"/>
</dbReference>
<keyword evidence="6 10" id="KW-0547">Nucleotide-binding</keyword>
<comment type="function">
    <text evidence="10">ATP dependent phosphorylation of adenosine and other related nucleoside analogs to monophosphate derivatives.</text>
</comment>
<evidence type="ECO:0000313" key="12">
    <source>
        <dbReference type="EMBL" id="PIK37539.1"/>
    </source>
</evidence>
<evidence type="ECO:0000256" key="5">
    <source>
        <dbReference type="ARBA" id="ARBA00022726"/>
    </source>
</evidence>
<comment type="caution">
    <text evidence="12">The sequence shown here is derived from an EMBL/GenBank/DDBJ whole genome shotgun (WGS) entry which is preliminary data.</text>
</comment>
<dbReference type="CDD" id="cd01168">
    <property type="entry name" value="adenosine_kinase"/>
    <property type="match status" value="1"/>
</dbReference>
<gene>
    <name evidence="12" type="ORF">BSL78_25629</name>
</gene>
<comment type="cofactor">
    <cofactor evidence="10">
        <name>Mg(2+)</name>
        <dbReference type="ChEBI" id="CHEBI:18420"/>
    </cofactor>
    <text evidence="10">Binds 3 Mg(2+) ions per subunit.</text>
</comment>
<comment type="pathway">
    <text evidence="1 10">Purine metabolism; AMP biosynthesis via salvage pathway; AMP from adenosine: step 1/1.</text>
</comment>
<dbReference type="SUPFAM" id="SSF53613">
    <property type="entry name" value="Ribokinase-like"/>
    <property type="match status" value="1"/>
</dbReference>
<keyword evidence="7 10" id="KW-0418">Kinase</keyword>
<dbReference type="Gene3D" id="3.40.1190.20">
    <property type="match status" value="1"/>
</dbReference>
<dbReference type="GO" id="GO:0005634">
    <property type="term" value="C:nucleus"/>
    <property type="evidence" value="ECO:0007669"/>
    <property type="project" value="UniProtKB-SubCell"/>
</dbReference>
<dbReference type="GO" id="GO:0004001">
    <property type="term" value="F:adenosine kinase activity"/>
    <property type="evidence" value="ECO:0007669"/>
    <property type="project" value="UniProtKB-UniRule"/>
</dbReference>
<dbReference type="GO" id="GO:0006144">
    <property type="term" value="P:purine nucleobase metabolic process"/>
    <property type="evidence" value="ECO:0007669"/>
    <property type="project" value="TreeGrafter"/>
</dbReference>
<dbReference type="STRING" id="307972.A0A2G8JP92"/>
<evidence type="ECO:0000259" key="11">
    <source>
        <dbReference type="Pfam" id="PF00294"/>
    </source>
</evidence>
<comment type="catalytic activity">
    <reaction evidence="10">
        <text>adenosine + ATP = AMP + ADP + H(+)</text>
        <dbReference type="Rhea" id="RHEA:20824"/>
        <dbReference type="ChEBI" id="CHEBI:15378"/>
        <dbReference type="ChEBI" id="CHEBI:16335"/>
        <dbReference type="ChEBI" id="CHEBI:30616"/>
        <dbReference type="ChEBI" id="CHEBI:456215"/>
        <dbReference type="ChEBI" id="CHEBI:456216"/>
        <dbReference type="EC" id="2.7.1.20"/>
    </reaction>
</comment>
<proteinExistence type="inferred from homology"/>
<dbReference type="OrthoDB" id="432447at2759"/>
<dbReference type="EMBL" id="MRZV01001486">
    <property type="protein sequence ID" value="PIK37539.1"/>
    <property type="molecule type" value="Genomic_DNA"/>
</dbReference>
<comment type="subunit">
    <text evidence="10">Monomer.</text>
</comment>
<name>A0A2G8JP92_STIJA</name>
<reference evidence="12 13" key="1">
    <citation type="journal article" date="2017" name="PLoS Biol.">
        <title>The sea cucumber genome provides insights into morphological evolution and visceral regeneration.</title>
        <authorList>
            <person name="Zhang X."/>
            <person name="Sun L."/>
            <person name="Yuan J."/>
            <person name="Sun Y."/>
            <person name="Gao Y."/>
            <person name="Zhang L."/>
            <person name="Li S."/>
            <person name="Dai H."/>
            <person name="Hamel J.F."/>
            <person name="Liu C."/>
            <person name="Yu Y."/>
            <person name="Liu S."/>
            <person name="Lin W."/>
            <person name="Guo K."/>
            <person name="Jin S."/>
            <person name="Xu P."/>
            <person name="Storey K.B."/>
            <person name="Huan P."/>
            <person name="Zhang T."/>
            <person name="Zhou Y."/>
            <person name="Zhang J."/>
            <person name="Lin C."/>
            <person name="Li X."/>
            <person name="Xing L."/>
            <person name="Huo D."/>
            <person name="Sun M."/>
            <person name="Wang L."/>
            <person name="Mercier A."/>
            <person name="Li F."/>
            <person name="Yang H."/>
            <person name="Xiang J."/>
        </authorList>
    </citation>
    <scope>NUCLEOTIDE SEQUENCE [LARGE SCALE GENOMIC DNA]</scope>
    <source>
        <strain evidence="12">Shaxun</strain>
        <tissue evidence="12">Muscle</tissue>
    </source>
</reference>
<evidence type="ECO:0000256" key="3">
    <source>
        <dbReference type="ARBA" id="ARBA00012119"/>
    </source>
</evidence>
<evidence type="ECO:0000256" key="2">
    <source>
        <dbReference type="ARBA" id="ARBA00010688"/>
    </source>
</evidence>
<dbReference type="InterPro" id="IPR002173">
    <property type="entry name" value="Carboh/pur_kinase_PfkB_CS"/>
</dbReference>
<comment type="subcellular location">
    <subcellularLocation>
        <location evidence="10">Nucleus</location>
    </subcellularLocation>
</comment>
<accession>A0A2G8JP92</accession>
<protein>
    <recommendedName>
        <fullName evidence="3 10">Adenosine kinase</fullName>
        <shortName evidence="10">AK</shortName>
        <ecNumber evidence="3 10">2.7.1.20</ecNumber>
    </recommendedName>
    <alternativeName>
        <fullName evidence="10">Adenosine 5'-phosphotransferase</fullName>
    </alternativeName>
</protein>
<dbReference type="UniPathway" id="UPA00588">
    <property type="reaction ID" value="UER00659"/>
</dbReference>
<keyword evidence="13" id="KW-1185">Reference proteome</keyword>
<keyword evidence="8 10" id="KW-0067">ATP-binding</keyword>
<dbReference type="GO" id="GO:0044209">
    <property type="term" value="P:AMP salvage"/>
    <property type="evidence" value="ECO:0007669"/>
    <property type="project" value="UniProtKB-UniRule"/>
</dbReference>
<dbReference type="PANTHER" id="PTHR45769:SF3">
    <property type="entry name" value="ADENOSINE KINASE"/>
    <property type="match status" value="1"/>
</dbReference>
<dbReference type="EC" id="2.7.1.20" evidence="3 10"/>
<dbReference type="PANTHER" id="PTHR45769">
    <property type="entry name" value="ADENOSINE KINASE"/>
    <property type="match status" value="1"/>
</dbReference>
<evidence type="ECO:0000256" key="7">
    <source>
        <dbReference type="ARBA" id="ARBA00022777"/>
    </source>
</evidence>
<evidence type="ECO:0000256" key="8">
    <source>
        <dbReference type="ARBA" id="ARBA00022840"/>
    </source>
</evidence>
<dbReference type="PROSITE" id="PS00584">
    <property type="entry name" value="PFKB_KINASES_2"/>
    <property type="match status" value="1"/>
</dbReference>
<feature type="active site" description="Proton acceptor" evidence="9">
    <location>
        <position position="295"/>
    </location>
</feature>
<evidence type="ECO:0000256" key="10">
    <source>
        <dbReference type="RuleBase" id="RU368116"/>
    </source>
</evidence>
<keyword evidence="10" id="KW-0539">Nucleus</keyword>
<evidence type="ECO:0000256" key="9">
    <source>
        <dbReference type="PIRSR" id="PIRSR601805-1"/>
    </source>
</evidence>
<evidence type="ECO:0000256" key="4">
    <source>
        <dbReference type="ARBA" id="ARBA00022679"/>
    </source>
</evidence>
<dbReference type="Gene3D" id="3.30.1110.10">
    <property type="match status" value="1"/>
</dbReference>
<comment type="similarity">
    <text evidence="2 10">Belongs to the carbohydrate kinase PfkB family.</text>
</comment>
<keyword evidence="4 10" id="KW-0808">Transferase</keyword>
<dbReference type="InterPro" id="IPR011611">
    <property type="entry name" value="PfkB_dom"/>
</dbReference>